<dbReference type="EMBL" id="FOBB01000005">
    <property type="protein sequence ID" value="SEM62884.1"/>
    <property type="molecule type" value="Genomic_DNA"/>
</dbReference>
<reference evidence="4 5" key="1">
    <citation type="submission" date="2016-10" db="EMBL/GenBank/DDBJ databases">
        <authorList>
            <person name="de Groot N.N."/>
        </authorList>
    </citation>
    <scope>NUCLEOTIDE SEQUENCE [LARGE SCALE GENOMIC DNA]</scope>
    <source>
        <strain evidence="4 5">DSM 21039</strain>
    </source>
</reference>
<dbReference type="Proteomes" id="UP000198984">
    <property type="component" value="Unassembled WGS sequence"/>
</dbReference>
<dbReference type="InterPro" id="IPR032675">
    <property type="entry name" value="LRR_dom_sf"/>
</dbReference>
<keyword evidence="2" id="KW-0677">Repeat</keyword>
<feature type="domain" description="Disease resistance R13L4/SHOC-2-like LRR" evidence="3">
    <location>
        <begin position="155"/>
        <end position="263"/>
    </location>
</feature>
<keyword evidence="5" id="KW-1185">Reference proteome</keyword>
<organism evidence="4 5">
    <name type="scientific">Chitinophaga rupis</name>
    <dbReference type="NCBI Taxonomy" id="573321"/>
    <lineage>
        <taxon>Bacteria</taxon>
        <taxon>Pseudomonadati</taxon>
        <taxon>Bacteroidota</taxon>
        <taxon>Chitinophagia</taxon>
        <taxon>Chitinophagales</taxon>
        <taxon>Chitinophagaceae</taxon>
        <taxon>Chitinophaga</taxon>
    </lineage>
</organism>
<dbReference type="InterPro" id="IPR003591">
    <property type="entry name" value="Leu-rich_rpt_typical-subtyp"/>
</dbReference>
<dbReference type="AlphaFoldDB" id="A0A1H7ZYU1"/>
<accession>A0A1H7ZYU1</accession>
<dbReference type="InterPro" id="IPR055414">
    <property type="entry name" value="LRR_R13L4/SHOC2-like"/>
</dbReference>
<dbReference type="OrthoDB" id="660634at2"/>
<feature type="domain" description="Disease resistance R13L4/SHOC-2-like LRR" evidence="3">
    <location>
        <begin position="55"/>
        <end position="143"/>
    </location>
</feature>
<sequence>MTFKLAAFLLPLFFFLSHIALGQDWRYVKEKKVYHSLEEALNNKDDVYNLLLLQRVNREKLHLIGEMKHIQYLGLPEADLDSLPASIFSLPNIRTLNLCGNRFTKIPEGIRRLKKLEYLVMYDNEIREIPAWIGELTNLETLILPRNKIDSISPGIGRLYKLSDLSLGENMIRHLPATIGELHSLRELGLHQNKLSRLPEEISRLKKLEILHVNNNQLSCFPEELGWCSNLELIQAGSNLLTHLPVSLSRLNNLKTLGLENNPFDSMTENFIFPPQLKSLNLTGKAIRQMPASLRNCKSLQHLEITKTAITFLPLWLNELKELNWLVLDDNRLVAISDLQGLRKLRVFRVSGNLLDTLPGNILLLPELETVDITNNPIRHFPVQIKNALKLTYFNIQSTEITNAEYKTYRKFLGKSMILPHDKIMYFEDEDGPCYIDSLTNTNDVFTHIEVYPSFMKGTAAWHNFVRNNLHEDSIAGMQDSVVLKYIIREGGGLANLRVLNYKFEQTRNEAIRLMKLSCPYWVPANISGRKVSLWRRQVFVFDGQGIRVMDHPEDPQTEMRFLYESSFIVR</sequence>
<dbReference type="InterPro" id="IPR001611">
    <property type="entry name" value="Leu-rich_rpt"/>
</dbReference>
<dbReference type="PANTHER" id="PTHR48051:SF46">
    <property type="entry name" value="LEUCINE RICH REPEAT-CONTAINING DOMAIN PROTEIN"/>
    <property type="match status" value="1"/>
</dbReference>
<gene>
    <name evidence="4" type="ORF">SAMN04488505_105233</name>
</gene>
<dbReference type="SUPFAM" id="SSF52058">
    <property type="entry name" value="L domain-like"/>
    <property type="match status" value="1"/>
</dbReference>
<evidence type="ECO:0000256" key="1">
    <source>
        <dbReference type="ARBA" id="ARBA00022614"/>
    </source>
</evidence>
<dbReference type="InterPro" id="IPR050216">
    <property type="entry name" value="LRR_domain-containing"/>
</dbReference>
<dbReference type="Pfam" id="PF23598">
    <property type="entry name" value="LRR_14"/>
    <property type="match status" value="2"/>
</dbReference>
<dbReference type="PANTHER" id="PTHR48051">
    <property type="match status" value="1"/>
</dbReference>
<evidence type="ECO:0000256" key="2">
    <source>
        <dbReference type="ARBA" id="ARBA00022737"/>
    </source>
</evidence>
<dbReference type="PROSITE" id="PS51450">
    <property type="entry name" value="LRR"/>
    <property type="match status" value="2"/>
</dbReference>
<dbReference type="Gene3D" id="3.80.10.10">
    <property type="entry name" value="Ribonuclease Inhibitor"/>
    <property type="match status" value="1"/>
</dbReference>
<protein>
    <submittedName>
        <fullName evidence="4">Leucine-rich repeat (LRR) protein</fullName>
    </submittedName>
</protein>
<dbReference type="SMART" id="SM00364">
    <property type="entry name" value="LRR_BAC"/>
    <property type="match status" value="8"/>
</dbReference>
<dbReference type="SMART" id="SM00369">
    <property type="entry name" value="LRR_TYP"/>
    <property type="match status" value="10"/>
</dbReference>
<evidence type="ECO:0000259" key="3">
    <source>
        <dbReference type="Pfam" id="PF23598"/>
    </source>
</evidence>
<evidence type="ECO:0000313" key="5">
    <source>
        <dbReference type="Proteomes" id="UP000198984"/>
    </source>
</evidence>
<dbReference type="STRING" id="573321.SAMN04488505_105233"/>
<name>A0A1H7ZYU1_9BACT</name>
<dbReference type="RefSeq" id="WP_089916584.1">
    <property type="nucleotide sequence ID" value="NZ_FOBB01000005.1"/>
</dbReference>
<keyword evidence="1" id="KW-0433">Leucine-rich repeat</keyword>
<proteinExistence type="predicted"/>
<dbReference type="GO" id="GO:0005737">
    <property type="term" value="C:cytoplasm"/>
    <property type="evidence" value="ECO:0007669"/>
    <property type="project" value="TreeGrafter"/>
</dbReference>
<evidence type="ECO:0000313" key="4">
    <source>
        <dbReference type="EMBL" id="SEM62884.1"/>
    </source>
</evidence>